<gene>
    <name evidence="7" type="ORF">EPA93_39545</name>
</gene>
<dbReference type="RefSeq" id="WP_129892805.1">
    <property type="nucleotide sequence ID" value="NZ_CP035758.1"/>
</dbReference>
<dbReference type="PANTHER" id="PTHR37422">
    <property type="entry name" value="TEICHURONIC ACID BIOSYNTHESIS PROTEIN TUAE"/>
    <property type="match status" value="1"/>
</dbReference>
<dbReference type="Pfam" id="PF04932">
    <property type="entry name" value="Wzy_C"/>
    <property type="match status" value="1"/>
</dbReference>
<feature type="transmembrane region" description="Helical" evidence="5">
    <location>
        <begin position="170"/>
        <end position="195"/>
    </location>
</feature>
<dbReference type="OrthoDB" id="154023at2"/>
<feature type="transmembrane region" description="Helical" evidence="5">
    <location>
        <begin position="400"/>
        <end position="421"/>
    </location>
</feature>
<reference evidence="7 8" key="1">
    <citation type="submission" date="2019-01" db="EMBL/GenBank/DDBJ databases">
        <title>Ktedonosporobacter rubrisoli SCAWS-G2.</title>
        <authorList>
            <person name="Huang Y."/>
            <person name="Yan B."/>
        </authorList>
    </citation>
    <scope>NUCLEOTIDE SEQUENCE [LARGE SCALE GENOMIC DNA]</scope>
    <source>
        <strain evidence="7 8">SCAWS-G2</strain>
    </source>
</reference>
<evidence type="ECO:0000256" key="2">
    <source>
        <dbReference type="ARBA" id="ARBA00022692"/>
    </source>
</evidence>
<dbReference type="GO" id="GO:0016874">
    <property type="term" value="F:ligase activity"/>
    <property type="evidence" value="ECO:0007669"/>
    <property type="project" value="UniProtKB-KW"/>
</dbReference>
<evidence type="ECO:0000256" key="3">
    <source>
        <dbReference type="ARBA" id="ARBA00022989"/>
    </source>
</evidence>
<name>A0A4P6K103_KTERU</name>
<feature type="domain" description="O-antigen ligase-related" evidence="6">
    <location>
        <begin position="279"/>
        <end position="407"/>
    </location>
</feature>
<feature type="transmembrane region" description="Helical" evidence="5">
    <location>
        <begin position="318"/>
        <end position="337"/>
    </location>
</feature>
<evidence type="ECO:0000256" key="1">
    <source>
        <dbReference type="ARBA" id="ARBA00004141"/>
    </source>
</evidence>
<proteinExistence type="predicted"/>
<evidence type="ECO:0000259" key="6">
    <source>
        <dbReference type="Pfam" id="PF04932"/>
    </source>
</evidence>
<evidence type="ECO:0000313" key="8">
    <source>
        <dbReference type="Proteomes" id="UP000290365"/>
    </source>
</evidence>
<comment type="subcellular location">
    <subcellularLocation>
        <location evidence="1">Membrane</location>
        <topology evidence="1">Multi-pass membrane protein</topology>
    </subcellularLocation>
</comment>
<keyword evidence="3 5" id="KW-1133">Transmembrane helix</keyword>
<feature type="transmembrane region" description="Helical" evidence="5">
    <location>
        <begin position="202"/>
        <end position="225"/>
    </location>
</feature>
<dbReference type="Proteomes" id="UP000290365">
    <property type="component" value="Chromosome"/>
</dbReference>
<organism evidence="7 8">
    <name type="scientific">Ktedonosporobacter rubrisoli</name>
    <dbReference type="NCBI Taxonomy" id="2509675"/>
    <lineage>
        <taxon>Bacteria</taxon>
        <taxon>Bacillati</taxon>
        <taxon>Chloroflexota</taxon>
        <taxon>Ktedonobacteria</taxon>
        <taxon>Ktedonobacterales</taxon>
        <taxon>Ktedonosporobacteraceae</taxon>
        <taxon>Ktedonosporobacter</taxon>
    </lineage>
</organism>
<dbReference type="InterPro" id="IPR051533">
    <property type="entry name" value="WaaL-like"/>
</dbReference>
<feature type="transmembrane region" description="Helical" evidence="5">
    <location>
        <begin position="466"/>
        <end position="485"/>
    </location>
</feature>
<feature type="transmembrane region" description="Helical" evidence="5">
    <location>
        <begin position="48"/>
        <end position="68"/>
    </location>
</feature>
<sequence length="519" mass="56730">MNRDNVENQASIGAWWSAFRLPSAEMTTTLVIYLLLTIGLAALMEVPLLPPLVGVLGALTINLIVLFFVKSELALPLYLIVAGPSVAISFASSGILSRLYLGNLLFFLVSLIWLLCKLLPNRKSGRWLLPPSLLAPLLALIVVGLVSIIYSHLSPDPNVTYSFPHATTNVLIVNAAEMMLLVGLPMFVVVVAGIIHTVRHVYWSLIGYMVVGLLYALGTIFAAPLGLYSKEVIMGIRRPEVFGSVSSGLGTLLVLFASVAFCQALYSQKTLTRTIWGLLTLIMSIGVVMTIGRESWIALFLALMTMIMVYTKNWKIPLIVALILTPLILVSGITSFFDPSQTYGTDRFKIWQDALNIWWNHVPLMGTGAGNYQFFDIAYGTDVVGVAHNQYLQVLAEMGLQGLICLLWAMAAIGWICLKSFKSARSRLSKALALAYLGYFVAIVFGGLFTSSFVPSAADGGGTASFVGASYRWLLLGLVVSIPNWEEEAMRMELPPSRSDQDDRGETLANQAPVAEYMR</sequence>
<dbReference type="EMBL" id="CP035758">
    <property type="protein sequence ID" value="QBD81744.1"/>
    <property type="molecule type" value="Genomic_DNA"/>
</dbReference>
<feature type="transmembrane region" description="Helical" evidence="5">
    <location>
        <begin position="273"/>
        <end position="289"/>
    </location>
</feature>
<keyword evidence="2 5" id="KW-0812">Transmembrane</keyword>
<evidence type="ECO:0000256" key="5">
    <source>
        <dbReference type="SAM" id="Phobius"/>
    </source>
</evidence>
<dbReference type="PANTHER" id="PTHR37422:SF23">
    <property type="entry name" value="TEICHURONIC ACID BIOSYNTHESIS PROTEIN TUAE"/>
    <property type="match status" value="1"/>
</dbReference>
<feature type="transmembrane region" description="Helical" evidence="5">
    <location>
        <begin position="245"/>
        <end position="266"/>
    </location>
</feature>
<dbReference type="InterPro" id="IPR007016">
    <property type="entry name" value="O-antigen_ligase-rel_domated"/>
</dbReference>
<dbReference type="GO" id="GO:0016020">
    <property type="term" value="C:membrane"/>
    <property type="evidence" value="ECO:0007669"/>
    <property type="project" value="UniProtKB-SubCell"/>
</dbReference>
<feature type="transmembrane region" description="Helical" evidence="5">
    <location>
        <begin position="75"/>
        <end position="93"/>
    </location>
</feature>
<feature type="transmembrane region" description="Helical" evidence="5">
    <location>
        <begin position="433"/>
        <end position="454"/>
    </location>
</feature>
<dbReference type="AlphaFoldDB" id="A0A4P6K103"/>
<keyword evidence="4 5" id="KW-0472">Membrane</keyword>
<feature type="transmembrane region" description="Helical" evidence="5">
    <location>
        <begin position="21"/>
        <end position="42"/>
    </location>
</feature>
<evidence type="ECO:0000256" key="4">
    <source>
        <dbReference type="ARBA" id="ARBA00023136"/>
    </source>
</evidence>
<feature type="transmembrane region" description="Helical" evidence="5">
    <location>
        <begin position="99"/>
        <end position="116"/>
    </location>
</feature>
<protein>
    <submittedName>
        <fullName evidence="7">O-antigen ligase domain-containing protein</fullName>
    </submittedName>
</protein>
<feature type="transmembrane region" description="Helical" evidence="5">
    <location>
        <begin position="128"/>
        <end position="150"/>
    </location>
</feature>
<accession>A0A4P6K103</accession>
<evidence type="ECO:0000313" key="7">
    <source>
        <dbReference type="EMBL" id="QBD81744.1"/>
    </source>
</evidence>
<dbReference type="KEGG" id="kbs:EPA93_39545"/>
<keyword evidence="7" id="KW-0436">Ligase</keyword>
<keyword evidence="8" id="KW-1185">Reference proteome</keyword>